<comment type="caution">
    <text evidence="1">The sequence shown here is derived from an EMBL/GenBank/DDBJ whole genome shotgun (WGS) entry which is preliminary data.</text>
</comment>
<sequence>MFDPSEQNAHHVSYKRFRRRIIQRCSIEGPAASTPLTTGGRFEPSFELDTVCQRLELDSPPRLRQSAQGVLQEDLRGSDERRHGLQPFTVLDEASVSLQGKSVIKLAAPLLVNDYYTNLLDCSCSGMVALALGSSVYLWNSETRALVGHLKPSPQPGRPSEGQAQSVSSLCWSRDGRTLCIGTRQGELQLWDVERQQSVGCLPSHLSVVRALSWQQQLLSSGSVLGRIHHFDPRAPTPLVGAVVQEDGICSLQWSPGDDRLASGSTEGLLCMWDGDVAGLKRSRQPVATMKQPSAVKAMGWCPWQRKMIATGGGCKDGELRIWDTESQTCVTSADTNSQICSLRWAEKKRYLVTGHGLPLHQVTCWTWKSLSLSPTYQLTVVYSALAVAQIMSPIQRRMSWLQAQEFCQRHYVDLAVLSTEEQYISLLNATAANKASFWLGLQRQNISGRWKWVDGEELSYENWYRKNQEGCASLEAMLEENKKLLARRCEELHMFFCQGPVSPQPVLVNSVGSDNVRLSWNVSAFMQMTPHSYNVTICSNTCNVHIYSYTKGSALMNVNISNLTGATDYFMEISALVVRPDGVTGGQSFLQSTPTALQIKTVDSGAQYKVIAIIFKSLKLLILAPLLWMIYSILEKHKSPFLRDVMDSNRDISPVVLSIEDILIDLIPQKTRGVGDGSEIINGKQVQPHSLPFMALLENKVPACGGILIHPSWVLTAAHCAVHAKNVLLGVHSIKAQEKDSRQVRKVKTQVPHPCYDKEENVNDLMLLKLDKPVKETKTVKILPLRDTVKEPAGGSQCLVAGWGKTKNTANQMSDVLMAVNVTVIDRVKCNSAEYYGLTTVITRSMICAGSDGSNSADTCQGDSGGPLLCNGVLVGVTSFGKRCGLITKPGVYAFLSKKQLTWIKKTMKKSEI</sequence>
<evidence type="ECO:0000313" key="2">
    <source>
        <dbReference type="Proteomes" id="UP000831701"/>
    </source>
</evidence>
<reference evidence="1" key="1">
    <citation type="submission" date="2022-04" db="EMBL/GenBank/DDBJ databases">
        <title>Jade perch genome.</title>
        <authorList>
            <person name="Chao B."/>
        </authorList>
    </citation>
    <scope>NUCLEOTIDE SEQUENCE</scope>
    <source>
        <strain evidence="1">CB-2022</strain>
    </source>
</reference>
<evidence type="ECO:0000313" key="1">
    <source>
        <dbReference type="EMBL" id="KAI3371999.1"/>
    </source>
</evidence>
<dbReference type="EMBL" id="CM041535">
    <property type="protein sequence ID" value="KAI3371999.1"/>
    <property type="molecule type" value="Genomic_DNA"/>
</dbReference>
<gene>
    <name evidence="1" type="ORF">L3Q82_006870</name>
</gene>
<protein>
    <submittedName>
        <fullName evidence="1">Uncharacterized protein</fullName>
    </submittedName>
</protein>
<dbReference type="Proteomes" id="UP000831701">
    <property type="component" value="Chromosome 5"/>
</dbReference>
<name>A0ACB8WW44_9TELE</name>
<organism evidence="1 2">
    <name type="scientific">Scortum barcoo</name>
    <name type="common">barcoo grunter</name>
    <dbReference type="NCBI Taxonomy" id="214431"/>
    <lineage>
        <taxon>Eukaryota</taxon>
        <taxon>Metazoa</taxon>
        <taxon>Chordata</taxon>
        <taxon>Craniata</taxon>
        <taxon>Vertebrata</taxon>
        <taxon>Euteleostomi</taxon>
        <taxon>Actinopterygii</taxon>
        <taxon>Neopterygii</taxon>
        <taxon>Teleostei</taxon>
        <taxon>Neoteleostei</taxon>
        <taxon>Acanthomorphata</taxon>
        <taxon>Eupercaria</taxon>
        <taxon>Centrarchiformes</taxon>
        <taxon>Terapontoidei</taxon>
        <taxon>Terapontidae</taxon>
        <taxon>Scortum</taxon>
    </lineage>
</organism>
<accession>A0ACB8WW44</accession>
<proteinExistence type="predicted"/>
<keyword evidence="2" id="KW-1185">Reference proteome</keyword>